<dbReference type="EC" id="1.-.-.-" evidence="6"/>
<evidence type="ECO:0000259" key="5">
    <source>
        <dbReference type="Pfam" id="PF00296"/>
    </source>
</evidence>
<evidence type="ECO:0000313" key="7">
    <source>
        <dbReference type="Proteomes" id="UP001596484"/>
    </source>
</evidence>
<dbReference type="SUPFAM" id="SSF51679">
    <property type="entry name" value="Bacterial luciferase-like"/>
    <property type="match status" value="1"/>
</dbReference>
<dbReference type="Pfam" id="PF00296">
    <property type="entry name" value="Bac_luciferase"/>
    <property type="match status" value="1"/>
</dbReference>
<dbReference type="InterPro" id="IPR011251">
    <property type="entry name" value="Luciferase-like_dom"/>
</dbReference>
<dbReference type="PANTHER" id="PTHR42847:SF4">
    <property type="entry name" value="ALKANESULFONATE MONOOXYGENASE-RELATED"/>
    <property type="match status" value="1"/>
</dbReference>
<feature type="domain" description="Luciferase-like" evidence="5">
    <location>
        <begin position="15"/>
        <end position="213"/>
    </location>
</feature>
<evidence type="ECO:0000313" key="6">
    <source>
        <dbReference type="EMBL" id="MFC7447426.1"/>
    </source>
</evidence>
<gene>
    <name evidence="6" type="ORF">ACFQS9_05925</name>
</gene>
<dbReference type="GO" id="GO:0016491">
    <property type="term" value="F:oxidoreductase activity"/>
    <property type="evidence" value="ECO:0007669"/>
    <property type="project" value="UniProtKB-KW"/>
</dbReference>
<keyword evidence="1" id="KW-0285">Flavoprotein</keyword>
<keyword evidence="3 6" id="KW-0560">Oxidoreductase</keyword>
<keyword evidence="4" id="KW-0503">Monooxygenase</keyword>
<dbReference type="InterPro" id="IPR036661">
    <property type="entry name" value="Luciferase-like_sf"/>
</dbReference>
<sequence>MRCSINIPNLGDFADPRVVGESARLAENAGRDGLFVWDQMIGYNRDLVGDFAASNILLTAAALATQRIRLGTAVTPIPRRRPRQLAREIATLDRLSGGRMILGVGLGNPIDNEYGRFGEPTDPKVLADMLDEGLHVITRLWSGEPVTFHGRHVTVDDVIMRPTPLQRPRVPIWVGGDWPHTPPARRAARWDGAILTTGSWDRPPTPEVVADMHAYIHTHRSAAGLADQPFELAVGGSSPGGAAATDIVGPLADAGATWWDERFPFEQLSEFDAVRARIEQGPPLLG</sequence>
<accession>A0ABW2RV42</accession>
<evidence type="ECO:0000256" key="1">
    <source>
        <dbReference type="ARBA" id="ARBA00022630"/>
    </source>
</evidence>
<protein>
    <submittedName>
        <fullName evidence="6">LLM class flavin-dependent oxidoreductase</fullName>
        <ecNumber evidence="6">1.-.-.-</ecNumber>
    </submittedName>
</protein>
<keyword evidence="2" id="KW-0288">FMN</keyword>
<name>A0ABW2RV42_9NOCA</name>
<dbReference type="InterPro" id="IPR050172">
    <property type="entry name" value="SsuD_RutA_monooxygenase"/>
</dbReference>
<comment type="caution">
    <text evidence="6">The sequence shown here is derived from an EMBL/GenBank/DDBJ whole genome shotgun (WGS) entry which is preliminary data.</text>
</comment>
<dbReference type="Proteomes" id="UP001596484">
    <property type="component" value="Unassembled WGS sequence"/>
</dbReference>
<reference evidence="7" key="1">
    <citation type="journal article" date="2019" name="Int. J. Syst. Evol. Microbiol.">
        <title>The Global Catalogue of Microorganisms (GCM) 10K type strain sequencing project: providing services to taxonomists for standard genome sequencing and annotation.</title>
        <authorList>
            <consortium name="The Broad Institute Genomics Platform"/>
            <consortium name="The Broad Institute Genome Sequencing Center for Infectious Disease"/>
            <person name="Wu L."/>
            <person name="Ma J."/>
        </authorList>
    </citation>
    <scope>NUCLEOTIDE SEQUENCE [LARGE SCALE GENOMIC DNA]</scope>
    <source>
        <strain evidence="7">ICMP 19430</strain>
    </source>
</reference>
<dbReference type="EMBL" id="JBHTCS010000009">
    <property type="protein sequence ID" value="MFC7447426.1"/>
    <property type="molecule type" value="Genomic_DNA"/>
</dbReference>
<evidence type="ECO:0000256" key="2">
    <source>
        <dbReference type="ARBA" id="ARBA00022643"/>
    </source>
</evidence>
<keyword evidence="7" id="KW-1185">Reference proteome</keyword>
<proteinExistence type="predicted"/>
<dbReference type="RefSeq" id="WP_378402490.1">
    <property type="nucleotide sequence ID" value="NZ_JBHTCS010000009.1"/>
</dbReference>
<dbReference type="Gene3D" id="3.20.20.30">
    <property type="entry name" value="Luciferase-like domain"/>
    <property type="match status" value="1"/>
</dbReference>
<evidence type="ECO:0000256" key="4">
    <source>
        <dbReference type="ARBA" id="ARBA00023033"/>
    </source>
</evidence>
<organism evidence="6 7">
    <name type="scientific">Rhodococcus daqingensis</name>
    <dbReference type="NCBI Taxonomy" id="2479363"/>
    <lineage>
        <taxon>Bacteria</taxon>
        <taxon>Bacillati</taxon>
        <taxon>Actinomycetota</taxon>
        <taxon>Actinomycetes</taxon>
        <taxon>Mycobacteriales</taxon>
        <taxon>Nocardiaceae</taxon>
        <taxon>Rhodococcus</taxon>
    </lineage>
</organism>
<dbReference type="PANTHER" id="PTHR42847">
    <property type="entry name" value="ALKANESULFONATE MONOOXYGENASE"/>
    <property type="match status" value="1"/>
</dbReference>
<evidence type="ECO:0000256" key="3">
    <source>
        <dbReference type="ARBA" id="ARBA00023002"/>
    </source>
</evidence>